<keyword evidence="6" id="KW-0511">Multifunctional enzyme</keyword>
<feature type="binding site" evidence="6">
    <location>
        <position position="201"/>
    </location>
    <ligand>
        <name>substrate</name>
    </ligand>
</feature>
<name>A0A8J2FSL1_9BACT</name>
<feature type="active site" description="Nucleophile" evidence="6">
    <location>
        <position position="212"/>
    </location>
</feature>
<gene>
    <name evidence="6 8" type="primary">argJ</name>
    <name evidence="8" type="ORF">MPNT_30133</name>
</gene>
<keyword evidence="3 6" id="KW-0808">Transferase</keyword>
<comment type="catalytic activity">
    <reaction evidence="6">
        <text>N(2)-acetyl-L-ornithine + L-glutamate = N-acetyl-L-glutamate + L-ornithine</text>
        <dbReference type="Rhea" id="RHEA:15349"/>
        <dbReference type="ChEBI" id="CHEBI:29985"/>
        <dbReference type="ChEBI" id="CHEBI:44337"/>
        <dbReference type="ChEBI" id="CHEBI:46911"/>
        <dbReference type="ChEBI" id="CHEBI:57805"/>
        <dbReference type="EC" id="2.3.1.35"/>
    </reaction>
</comment>
<comment type="similarity">
    <text evidence="1 6">Belongs to the ArgJ family.</text>
</comment>
<evidence type="ECO:0000313" key="8">
    <source>
        <dbReference type="EMBL" id="CAF0699126.1"/>
    </source>
</evidence>
<feature type="binding site" evidence="6">
    <location>
        <position position="212"/>
    </location>
    <ligand>
        <name>substrate</name>
    </ligand>
</feature>
<dbReference type="EC" id="2.3.1.1" evidence="6"/>
<dbReference type="AlphaFoldDB" id="A0A8J2FSL1"/>
<accession>A0A8J2FSL1</accession>
<feature type="chain" id="PRO_5035347496" description="Arginine biosynthesis bifunctional protein ArgJ alpha chain" evidence="6">
    <location>
        <begin position="1"/>
        <end position="211"/>
    </location>
</feature>
<feature type="binding site" evidence="6">
    <location>
        <position position="175"/>
    </location>
    <ligand>
        <name>substrate</name>
    </ligand>
</feature>
<keyword evidence="9" id="KW-1185">Reference proteome</keyword>
<evidence type="ECO:0000256" key="6">
    <source>
        <dbReference type="HAMAP-Rule" id="MF_01106"/>
    </source>
</evidence>
<evidence type="ECO:0000256" key="3">
    <source>
        <dbReference type="ARBA" id="ARBA00022679"/>
    </source>
</evidence>
<dbReference type="EMBL" id="CAJNOB010000023">
    <property type="protein sequence ID" value="CAF0699126.1"/>
    <property type="molecule type" value="Genomic_DNA"/>
</dbReference>
<dbReference type="GO" id="GO:0006526">
    <property type="term" value="P:L-arginine biosynthetic process"/>
    <property type="evidence" value="ECO:0007669"/>
    <property type="project" value="UniProtKB-UniRule"/>
</dbReference>
<comment type="function">
    <text evidence="6">Catalyzes two activities which are involved in the cyclic version of arginine biosynthesis: the synthesis of N-acetylglutamate from glutamate and acetyl-CoA as the acetyl donor, and of ornithine by transacetylation between N(2)-acetylornithine and glutamate.</text>
</comment>
<comment type="caution">
    <text evidence="6">Lacks conserved residue(s) required for the propagation of feature annotation.</text>
</comment>
<dbReference type="Pfam" id="PF01960">
    <property type="entry name" value="ArgJ"/>
    <property type="match status" value="1"/>
</dbReference>
<dbReference type="HAMAP" id="MF_01106">
    <property type="entry name" value="ArgJ"/>
    <property type="match status" value="1"/>
</dbReference>
<dbReference type="Gene3D" id="3.60.70.12">
    <property type="entry name" value="L-amino peptidase D-ALA esterase/amidase"/>
    <property type="match status" value="1"/>
</dbReference>
<keyword evidence="4 6" id="KW-0068">Autocatalytic cleavage</keyword>
<dbReference type="SUPFAM" id="SSF56266">
    <property type="entry name" value="DmpA/ArgJ-like"/>
    <property type="match status" value="1"/>
</dbReference>
<dbReference type="NCBIfam" id="NF003802">
    <property type="entry name" value="PRK05388.1"/>
    <property type="match status" value="1"/>
</dbReference>
<feature type="region of interest" description="Disordered" evidence="7">
    <location>
        <begin position="1"/>
        <end position="25"/>
    </location>
</feature>
<comment type="subcellular location">
    <subcellularLocation>
        <location evidence="6">Cytoplasm</location>
    </subcellularLocation>
</comment>
<evidence type="ECO:0000256" key="4">
    <source>
        <dbReference type="ARBA" id="ARBA00022813"/>
    </source>
</evidence>
<dbReference type="CDD" id="cd02152">
    <property type="entry name" value="OAT"/>
    <property type="match status" value="1"/>
</dbReference>
<dbReference type="InterPro" id="IPR016117">
    <property type="entry name" value="ArgJ-like_dom_sf"/>
</dbReference>
<dbReference type="PANTHER" id="PTHR23100:SF0">
    <property type="entry name" value="ARGININE BIOSYNTHESIS BIFUNCTIONAL PROTEIN ARGJ, MITOCHONDRIAL"/>
    <property type="match status" value="1"/>
</dbReference>
<proteinExistence type="inferred from homology"/>
<dbReference type="EC" id="2.3.1.35" evidence="6"/>
<comment type="caution">
    <text evidence="8">The sequence shown here is derived from an EMBL/GenBank/DDBJ whole genome shotgun (WGS) entry which is preliminary data.</text>
</comment>
<keyword evidence="6" id="KW-0055">Arginine biosynthesis</keyword>
<dbReference type="Proteomes" id="UP000663859">
    <property type="component" value="Unassembled WGS sequence"/>
</dbReference>
<feature type="chain" id="PRO_5035347497" description="Arginine biosynthesis bifunctional protein ArgJ beta chain" evidence="6">
    <location>
        <begin position="212"/>
        <end position="423"/>
    </location>
</feature>
<feature type="site" description="Cleavage; by autolysis" evidence="6">
    <location>
        <begin position="211"/>
        <end position="212"/>
    </location>
</feature>
<dbReference type="GO" id="GO:0004042">
    <property type="term" value="F:L-glutamate N-acetyltransferase activity"/>
    <property type="evidence" value="ECO:0007669"/>
    <property type="project" value="UniProtKB-UniRule"/>
</dbReference>
<evidence type="ECO:0000313" key="9">
    <source>
        <dbReference type="Proteomes" id="UP000663859"/>
    </source>
</evidence>
<feature type="compositionally biased region" description="Basic and acidic residues" evidence="7">
    <location>
        <begin position="1"/>
        <end position="21"/>
    </location>
</feature>
<keyword evidence="6" id="KW-0028">Amino-acid biosynthesis</keyword>
<comment type="pathway">
    <text evidence="6">Amino-acid biosynthesis; L-arginine biosynthesis; N(2)-acetyl-L-ornithine from L-glutamate: step 1/4.</text>
</comment>
<feature type="binding site" evidence="6">
    <location>
        <position position="420"/>
    </location>
    <ligand>
        <name>substrate</name>
    </ligand>
</feature>
<feature type="site" description="Involved in the stabilization of negative charge on the oxyanion by the formation of the oxyanion hole" evidence="6">
    <location>
        <position position="138"/>
    </location>
</feature>
<evidence type="ECO:0000256" key="5">
    <source>
        <dbReference type="ARBA" id="ARBA00023315"/>
    </source>
</evidence>
<keyword evidence="5 6" id="KW-0012">Acyltransferase</keyword>
<reference evidence="8" key="1">
    <citation type="submission" date="2021-02" db="EMBL/GenBank/DDBJ databases">
        <authorList>
            <person name="Cremers G."/>
            <person name="Picone N."/>
        </authorList>
    </citation>
    <scope>NUCLEOTIDE SEQUENCE</scope>
    <source>
        <strain evidence="8">PQ17</strain>
    </source>
</reference>
<dbReference type="NCBIfam" id="TIGR00120">
    <property type="entry name" value="ArgJ"/>
    <property type="match status" value="1"/>
</dbReference>
<dbReference type="PANTHER" id="PTHR23100">
    <property type="entry name" value="ARGININE BIOSYNTHESIS BIFUNCTIONAL PROTEIN ARGJ"/>
    <property type="match status" value="1"/>
</dbReference>
<dbReference type="InterPro" id="IPR002813">
    <property type="entry name" value="Arg_biosynth_ArgJ"/>
</dbReference>
<comment type="subunit">
    <text evidence="2 6">Heterotetramer of two alpha and two beta chains.</text>
</comment>
<feature type="site" description="Involved in the stabilization of negative charge on the oxyanion by the formation of the oxyanion hole" evidence="6">
    <location>
        <position position="139"/>
    </location>
</feature>
<dbReference type="GO" id="GO:0006592">
    <property type="term" value="P:ornithine biosynthetic process"/>
    <property type="evidence" value="ECO:0007669"/>
    <property type="project" value="TreeGrafter"/>
</dbReference>
<dbReference type="UniPathway" id="UPA00068">
    <property type="reaction ID" value="UER00106"/>
</dbReference>
<sequence length="423" mass="45873">MEVFRGKPMREQGRRPVRDQAGEQPWEIVPGGGVTTPLGFHAAGVACGIKRKGRDLALVTSVVPARVAAFFTTNEVKAAPVRVSMCHARKGIARAIVINSGNANAYTGVGGIRDALEMARFTAKLLRCRRSEVLVCSTGRIGRRLPMEKVCKGICRAWGRLSPEGGKDAALAILTTDTRPKEVALRFSLGPTEVVIGAMAKGSGIIHPRLATTLCIVTTNVAIEPQALYQCAWSGVAQSFNRILVDGATSTNDTLIVLANGLARNWPLGLRGEGTTLFQEALRRVLRMLARKILEDEEGITQVVEIVVRGAGSQREAELGARAVAQSVLVKCAWHAREPGWGRIMDALGCSGARVREELVDIFYNGVQMVRQGEPILVAQSRVRKMLSLPHLTVAVDLHVGKEEYSLLTTDLTAEYVRRNGRE</sequence>
<keyword evidence="6" id="KW-0963">Cytoplasm</keyword>
<dbReference type="Gene3D" id="3.10.20.340">
    <property type="entry name" value="ArgJ beta chain, C-terminal domain"/>
    <property type="match status" value="1"/>
</dbReference>
<dbReference type="GO" id="GO:0004358">
    <property type="term" value="F:L-glutamate N-acetyltransferase activity, acting on acetyl-L-ornithine as donor"/>
    <property type="evidence" value="ECO:0007669"/>
    <property type="project" value="UniProtKB-UniRule"/>
</dbReference>
<evidence type="ECO:0000256" key="2">
    <source>
        <dbReference type="ARBA" id="ARBA00011475"/>
    </source>
</evidence>
<comment type="catalytic activity">
    <reaction evidence="6">
        <text>L-glutamate + acetyl-CoA = N-acetyl-L-glutamate + CoA + H(+)</text>
        <dbReference type="Rhea" id="RHEA:24292"/>
        <dbReference type="ChEBI" id="CHEBI:15378"/>
        <dbReference type="ChEBI" id="CHEBI:29985"/>
        <dbReference type="ChEBI" id="CHEBI:44337"/>
        <dbReference type="ChEBI" id="CHEBI:57287"/>
        <dbReference type="ChEBI" id="CHEBI:57288"/>
        <dbReference type="EC" id="2.3.1.1"/>
    </reaction>
</comment>
<comment type="pathway">
    <text evidence="6">Amino-acid biosynthesis; L-arginine biosynthesis; L-ornithine and N-acetyl-L-glutamate from L-glutamate and N(2)-acetyl-L-ornithine (cyclic): step 1/1.</text>
</comment>
<dbReference type="GO" id="GO:0005737">
    <property type="term" value="C:cytoplasm"/>
    <property type="evidence" value="ECO:0007669"/>
    <property type="project" value="UniProtKB-SubCell"/>
</dbReference>
<feature type="binding site" evidence="6">
    <location>
        <position position="298"/>
    </location>
    <ligand>
        <name>substrate</name>
    </ligand>
</feature>
<organism evidence="8 9">
    <name type="scientific">Candidatus Methylacidithermus pantelleriae</name>
    <dbReference type="NCBI Taxonomy" id="2744239"/>
    <lineage>
        <taxon>Bacteria</taxon>
        <taxon>Pseudomonadati</taxon>
        <taxon>Verrucomicrobiota</taxon>
        <taxon>Methylacidiphilae</taxon>
        <taxon>Methylacidiphilales</taxon>
        <taxon>Methylacidiphilaceae</taxon>
        <taxon>Candidatus Methylacidithermus</taxon>
    </lineage>
</organism>
<dbReference type="InterPro" id="IPR042195">
    <property type="entry name" value="ArgJ_beta_C"/>
</dbReference>
<protein>
    <recommendedName>
        <fullName evidence="6">Arginine biosynthesis bifunctional protein ArgJ</fullName>
    </recommendedName>
    <domain>
        <recommendedName>
            <fullName evidence="6">Glutamate N-acetyltransferase</fullName>
            <ecNumber evidence="6">2.3.1.35</ecNumber>
        </recommendedName>
        <alternativeName>
            <fullName evidence="6">Ornithine acetyltransferase</fullName>
            <shortName evidence="6">OATase</shortName>
        </alternativeName>
        <alternativeName>
            <fullName evidence="6">Ornithine transacetylase</fullName>
        </alternativeName>
    </domain>
    <domain>
        <recommendedName>
            <fullName evidence="6">Amino-acid acetyltransferase</fullName>
            <ecNumber evidence="6">2.3.1.1</ecNumber>
        </recommendedName>
        <alternativeName>
            <fullName evidence="6">N-acetylglutamate synthase</fullName>
            <shortName evidence="6">AGSase</shortName>
        </alternativeName>
    </domain>
    <component>
        <recommendedName>
            <fullName evidence="6">Arginine biosynthesis bifunctional protein ArgJ alpha chain</fullName>
        </recommendedName>
    </component>
    <component>
        <recommendedName>
            <fullName evidence="6">Arginine biosynthesis bifunctional protein ArgJ beta chain</fullName>
        </recommendedName>
    </component>
</protein>
<evidence type="ECO:0000256" key="1">
    <source>
        <dbReference type="ARBA" id="ARBA00006774"/>
    </source>
</evidence>
<evidence type="ECO:0000256" key="7">
    <source>
        <dbReference type="SAM" id="MobiDB-lite"/>
    </source>
</evidence>